<reference evidence="2 3" key="1">
    <citation type="submission" date="2019-09" db="EMBL/GenBank/DDBJ databases">
        <title>Chitinophaga ginsengihumi sp. nov., isolated from soil of ginseng rhizosphere.</title>
        <authorList>
            <person name="Lee J."/>
        </authorList>
    </citation>
    <scope>NUCLEOTIDE SEQUENCE [LARGE SCALE GENOMIC DNA]</scope>
    <source>
        <strain evidence="2 3">BN140078</strain>
    </source>
</reference>
<dbReference type="EMBL" id="VUOC01000002">
    <property type="protein sequence ID" value="KAA2242806.1"/>
    <property type="molecule type" value="Genomic_DNA"/>
</dbReference>
<comment type="caution">
    <text evidence="2">The sequence shown here is derived from an EMBL/GenBank/DDBJ whole genome shotgun (WGS) entry which is preliminary data.</text>
</comment>
<feature type="region of interest" description="Disordered" evidence="1">
    <location>
        <begin position="87"/>
        <end position="120"/>
    </location>
</feature>
<feature type="compositionally biased region" description="Basic and acidic residues" evidence="1">
    <location>
        <begin position="111"/>
        <end position="120"/>
    </location>
</feature>
<evidence type="ECO:0000313" key="2">
    <source>
        <dbReference type="EMBL" id="KAA2242806.1"/>
    </source>
</evidence>
<dbReference type="AlphaFoldDB" id="A0A5B2VX81"/>
<organism evidence="2 3">
    <name type="scientific">Chitinophaga agrisoli</name>
    <dbReference type="NCBI Taxonomy" id="2607653"/>
    <lineage>
        <taxon>Bacteria</taxon>
        <taxon>Pseudomonadati</taxon>
        <taxon>Bacteroidota</taxon>
        <taxon>Chitinophagia</taxon>
        <taxon>Chitinophagales</taxon>
        <taxon>Chitinophagaceae</taxon>
        <taxon>Chitinophaga</taxon>
    </lineage>
</organism>
<sequence length="120" mass="13369">MDALRKYLKGRPEIEHVYLNTKGEWVFSPNDLHPIRKTRDEVMSGYEAPEEGANEAIESLRVENTSLADQVLSLQIEKEALQSEIDALKAAAQPEQGENGSPAPPAEPTEPDSKKDKKQK</sequence>
<name>A0A5B2VX81_9BACT</name>
<keyword evidence="3" id="KW-1185">Reference proteome</keyword>
<protein>
    <submittedName>
        <fullName evidence="2">Uncharacterized protein</fullName>
    </submittedName>
</protein>
<dbReference type="RefSeq" id="WP_149837682.1">
    <property type="nucleotide sequence ID" value="NZ_VUOC01000002.1"/>
</dbReference>
<dbReference type="Proteomes" id="UP000324611">
    <property type="component" value="Unassembled WGS sequence"/>
</dbReference>
<accession>A0A5B2VX81</accession>
<reference evidence="2 3" key="2">
    <citation type="submission" date="2019-09" db="EMBL/GenBank/DDBJ databases">
        <authorList>
            <person name="Jin C."/>
        </authorList>
    </citation>
    <scope>NUCLEOTIDE SEQUENCE [LARGE SCALE GENOMIC DNA]</scope>
    <source>
        <strain evidence="2 3">BN140078</strain>
    </source>
</reference>
<proteinExistence type="predicted"/>
<evidence type="ECO:0000256" key="1">
    <source>
        <dbReference type="SAM" id="MobiDB-lite"/>
    </source>
</evidence>
<evidence type="ECO:0000313" key="3">
    <source>
        <dbReference type="Proteomes" id="UP000324611"/>
    </source>
</evidence>
<gene>
    <name evidence="2" type="ORF">F0L74_09770</name>
</gene>